<evidence type="ECO:0000256" key="1">
    <source>
        <dbReference type="ARBA" id="ARBA00022842"/>
    </source>
</evidence>
<dbReference type="InterPro" id="IPR029060">
    <property type="entry name" value="PIN-like_dom_sf"/>
</dbReference>
<dbReference type="Proteomes" id="UP000002613">
    <property type="component" value="Chromosome"/>
</dbReference>
<dbReference type="Gene3D" id="3.40.50.1010">
    <property type="entry name" value="5'-nuclease"/>
    <property type="match status" value="1"/>
</dbReference>
<dbReference type="PANTHER" id="PTHR35901:SF1">
    <property type="entry name" value="EXONUCLEASE VAPC9"/>
    <property type="match status" value="1"/>
</dbReference>
<dbReference type="Pfam" id="PF01850">
    <property type="entry name" value="PIN"/>
    <property type="match status" value="1"/>
</dbReference>
<dbReference type="SUPFAM" id="SSF88723">
    <property type="entry name" value="PIN domain-like"/>
    <property type="match status" value="1"/>
</dbReference>
<dbReference type="CDD" id="cd09873">
    <property type="entry name" value="PIN_Pae0151-like"/>
    <property type="match status" value="1"/>
</dbReference>
<dbReference type="STRING" id="589924.Ferp_0196"/>
<dbReference type="PANTHER" id="PTHR35901">
    <property type="entry name" value="RIBONUCLEASE VAPC3"/>
    <property type="match status" value="1"/>
</dbReference>
<dbReference type="HOGENOM" id="CLU_140143_1_0_2"/>
<reference evidence="3 4" key="2">
    <citation type="journal article" date="2011" name="Stand. Genomic Sci.">
        <title>Complete genome sequence of Ferroglobus placidus AEDII12DO.</title>
        <authorList>
            <person name="Anderson I."/>
            <person name="Risso C."/>
            <person name="Holmes D."/>
            <person name="Lucas S."/>
            <person name="Copeland A."/>
            <person name="Lapidus A."/>
            <person name="Cheng J.F."/>
            <person name="Bruce D."/>
            <person name="Goodwin L."/>
            <person name="Pitluck S."/>
            <person name="Saunders E."/>
            <person name="Brettin T."/>
            <person name="Detter J.C."/>
            <person name="Han C."/>
            <person name="Tapia R."/>
            <person name="Larimer F."/>
            <person name="Land M."/>
            <person name="Hauser L."/>
            <person name="Woyke T."/>
            <person name="Lovley D."/>
            <person name="Kyrpides N."/>
            <person name="Ivanova N."/>
        </authorList>
    </citation>
    <scope>NUCLEOTIDE SEQUENCE [LARGE SCALE GENOMIC DNA]</scope>
    <source>
        <strain evidence="4">DSM 10642 / AEDII12DO</strain>
    </source>
</reference>
<proteinExistence type="predicted"/>
<name>D3S1S5_FERPA</name>
<dbReference type="EMBL" id="CP001899">
    <property type="protein sequence ID" value="ADC64382.1"/>
    <property type="molecule type" value="Genomic_DNA"/>
</dbReference>
<dbReference type="RefSeq" id="WP_012964729.1">
    <property type="nucleotide sequence ID" value="NC_013849.1"/>
</dbReference>
<accession>D3S1S5</accession>
<dbReference type="InterPro" id="IPR044153">
    <property type="entry name" value="PIN_Pae0151-like"/>
</dbReference>
<keyword evidence="4" id="KW-1185">Reference proteome</keyword>
<dbReference type="InterPro" id="IPR051619">
    <property type="entry name" value="TypeII_TA_RNase_PINc/VapC"/>
</dbReference>
<organism evidence="3 4">
    <name type="scientific">Ferroglobus placidus (strain DSM 10642 / AEDII12DO)</name>
    <dbReference type="NCBI Taxonomy" id="589924"/>
    <lineage>
        <taxon>Archaea</taxon>
        <taxon>Methanobacteriati</taxon>
        <taxon>Methanobacteriota</taxon>
        <taxon>Archaeoglobi</taxon>
        <taxon>Archaeoglobales</taxon>
        <taxon>Archaeoglobaceae</taxon>
        <taxon>Ferroglobus</taxon>
    </lineage>
</organism>
<evidence type="ECO:0000313" key="3">
    <source>
        <dbReference type="EMBL" id="ADC64382.1"/>
    </source>
</evidence>
<keyword evidence="1" id="KW-0460">Magnesium</keyword>
<dbReference type="eggNOG" id="arCOG00730">
    <property type="taxonomic scope" value="Archaea"/>
</dbReference>
<evidence type="ECO:0000313" key="4">
    <source>
        <dbReference type="Proteomes" id="UP000002613"/>
    </source>
</evidence>
<evidence type="ECO:0000259" key="2">
    <source>
        <dbReference type="SMART" id="SM00670"/>
    </source>
</evidence>
<dbReference type="KEGG" id="fpl:Ferp_0196"/>
<protein>
    <submittedName>
        <fullName evidence="3">PilT protein domain protein</fullName>
    </submittedName>
</protein>
<reference evidence="4" key="1">
    <citation type="submission" date="2010-02" db="EMBL/GenBank/DDBJ databases">
        <title>Complete sequence of Ferroglobus placidus DSM 10642.</title>
        <authorList>
            <consortium name="US DOE Joint Genome Institute"/>
            <person name="Lucas S."/>
            <person name="Copeland A."/>
            <person name="Lapidus A."/>
            <person name="Cheng J.-F."/>
            <person name="Bruce D."/>
            <person name="Goodwin L."/>
            <person name="Pitluck S."/>
            <person name="Saunders E."/>
            <person name="Brettin T."/>
            <person name="Detter J.C."/>
            <person name="Han C."/>
            <person name="Tapia R."/>
            <person name="Larimer F."/>
            <person name="Land M."/>
            <person name="Hauser L."/>
            <person name="Kyrpides N."/>
            <person name="Ivanova N."/>
            <person name="Holmes D."/>
            <person name="Lovley D."/>
            <person name="Kyrpides N."/>
            <person name="Anderson I.J."/>
            <person name="Woyke T."/>
        </authorList>
    </citation>
    <scope>NUCLEOTIDE SEQUENCE [LARGE SCALE GENOMIC DNA]</scope>
    <source>
        <strain evidence="4">DSM 10642 / AEDII12DO</strain>
    </source>
</reference>
<dbReference type="InterPro" id="IPR002716">
    <property type="entry name" value="PIN_dom"/>
</dbReference>
<dbReference type="GeneID" id="8777690"/>
<dbReference type="OrthoDB" id="99568at2157"/>
<feature type="domain" description="PIN" evidence="2">
    <location>
        <begin position="1"/>
        <end position="116"/>
    </location>
</feature>
<sequence length="143" mass="16193">MIVVDTSVWVDLFIPKNKVRSDLAEKAFEVIEEKGIEIYAPKLFVIEFISMMKRLAGNMIPTNVFDKINLLDEAVIFETAKDVALKAHPRAADAYFIATAKITNSILITNDRVMANNAKNYGIEAYHLIEEFDNAVERLKKIS</sequence>
<dbReference type="SMART" id="SM00670">
    <property type="entry name" value="PINc"/>
    <property type="match status" value="1"/>
</dbReference>
<dbReference type="PaxDb" id="589924-Ferp_0196"/>
<dbReference type="AlphaFoldDB" id="D3S1S5"/>
<gene>
    <name evidence="3" type="ordered locus">Ferp_0196</name>
</gene>